<feature type="transmembrane region" description="Helical" evidence="1">
    <location>
        <begin position="120"/>
        <end position="141"/>
    </location>
</feature>
<evidence type="ECO:0000256" key="1">
    <source>
        <dbReference type="SAM" id="Phobius"/>
    </source>
</evidence>
<evidence type="ECO:0000313" key="2">
    <source>
        <dbReference type="EMBL" id="ACZ41953.1"/>
    </source>
</evidence>
<feature type="transmembrane region" description="Helical" evidence="1">
    <location>
        <begin position="21"/>
        <end position="46"/>
    </location>
</feature>
<dbReference type="AlphaFoldDB" id="D1CG97"/>
<feature type="transmembrane region" description="Helical" evidence="1">
    <location>
        <begin position="208"/>
        <end position="229"/>
    </location>
</feature>
<dbReference type="STRING" id="525904.Tter_1037"/>
<proteinExistence type="predicted"/>
<keyword evidence="3" id="KW-1185">Reference proteome</keyword>
<organism evidence="2 3">
    <name type="scientific">Thermobaculum terrenum (strain ATCC BAA-798 / CCMEE 7001 / YNP1)</name>
    <dbReference type="NCBI Taxonomy" id="525904"/>
    <lineage>
        <taxon>Bacteria</taxon>
        <taxon>Bacillati</taxon>
        <taxon>Chloroflexota</taxon>
        <taxon>Chloroflexia</taxon>
        <taxon>Candidatus Thermobaculales</taxon>
        <taxon>Candidatus Thermobaculaceae</taxon>
        <taxon>Thermobaculum</taxon>
    </lineage>
</organism>
<feature type="transmembrane region" description="Helical" evidence="1">
    <location>
        <begin position="254"/>
        <end position="277"/>
    </location>
</feature>
<feature type="transmembrane region" description="Helical" evidence="1">
    <location>
        <begin position="95"/>
        <end position="114"/>
    </location>
</feature>
<keyword evidence="1" id="KW-0472">Membrane</keyword>
<sequence>MRSLLKTLRGAGQFALSSRCLLVLILAFSFFLALLLRLTALIRVSLSSFEIQYALAALNLLREGQASNISLAPAQVQLLSLLLFILGKSDYSVRALNLLLSLVAIGSLTTYLYSYRKYNFLTLSFILSLSLFPSWVALSSFALPEGSAVFLTLSLLPWLISARSLLVMVVMLFVVGFIFGLGITGICLSIFLLALALYHTRRSGWTHFAIACLVVSWLLGVIFTLSYGFTRLPALKYVFEGGYVSDPLDSPVRILVYMITSAPFLVLILATCLLAYLRLKRYRDLHIDLYMFLSLLAMLVLGGLLVLLVDFPIYIILMLSTLVGCWFFTLALTRLLQDRDLMVTLLAVFLFVAAITSLTPWSHRALTLTGDGYAEMGFTTQVVSSAFDRVVKVSREIYRLDRTVSEPEGGRAMTVGVSQELAYEARWYLSDLRRVNVGKVVPSDEAYLTTSSSLLPRKGYVVETIRGNSSGNQYPQSLLIAWRQDIWRQIRSR</sequence>
<keyword evidence="1" id="KW-1133">Transmembrane helix</keyword>
<feature type="transmembrane region" description="Helical" evidence="1">
    <location>
        <begin position="313"/>
        <end position="332"/>
    </location>
</feature>
<dbReference type="Proteomes" id="UP000000323">
    <property type="component" value="Chromosome 1"/>
</dbReference>
<dbReference type="EMBL" id="CP001825">
    <property type="protein sequence ID" value="ACZ41953.1"/>
    <property type="molecule type" value="Genomic_DNA"/>
</dbReference>
<dbReference type="HOGENOM" id="CLU_553139_0_0_0"/>
<keyword evidence="1" id="KW-0812">Transmembrane</keyword>
<feature type="transmembrane region" description="Helical" evidence="1">
    <location>
        <begin position="289"/>
        <end position="307"/>
    </location>
</feature>
<feature type="transmembrane region" description="Helical" evidence="1">
    <location>
        <begin position="172"/>
        <end position="196"/>
    </location>
</feature>
<reference evidence="3" key="1">
    <citation type="journal article" date="2010" name="Stand. Genomic Sci.">
        <title>Complete genome sequence of 'Thermobaculum terrenum' type strain (YNP1).</title>
        <authorList>
            <person name="Kiss H."/>
            <person name="Cleland D."/>
            <person name="Lapidus A."/>
            <person name="Lucas S."/>
            <person name="Glavina Del Rio T."/>
            <person name="Nolan M."/>
            <person name="Tice H."/>
            <person name="Han C."/>
            <person name="Goodwin L."/>
            <person name="Pitluck S."/>
            <person name="Liolios K."/>
            <person name="Ivanova N."/>
            <person name="Mavromatis K."/>
            <person name="Ovchinnikova G."/>
            <person name="Pati A."/>
            <person name="Chen A."/>
            <person name="Palaniappan K."/>
            <person name="Land M."/>
            <person name="Hauser L."/>
            <person name="Chang Y."/>
            <person name="Jeffries C."/>
            <person name="Lu M."/>
            <person name="Brettin T."/>
            <person name="Detter J."/>
            <person name="Goker M."/>
            <person name="Tindall B."/>
            <person name="Beck B."/>
            <person name="McDermott T."/>
            <person name="Woyke T."/>
            <person name="Bristow J."/>
            <person name="Eisen J."/>
            <person name="Markowitz V."/>
            <person name="Hugenholtz P."/>
            <person name="Kyrpides N."/>
            <person name="Klenk H."/>
            <person name="Cheng J."/>
        </authorList>
    </citation>
    <scope>NUCLEOTIDE SEQUENCE [LARGE SCALE GENOMIC DNA]</scope>
    <source>
        <strain evidence="3">ATCC BAA-798 / YNP1</strain>
    </source>
</reference>
<feature type="transmembrane region" description="Helical" evidence="1">
    <location>
        <begin position="341"/>
        <end position="361"/>
    </location>
</feature>
<name>D1CG97_THET1</name>
<protein>
    <submittedName>
        <fullName evidence="2">Uncharacterized protein</fullName>
    </submittedName>
</protein>
<dbReference type="KEGG" id="ttr:Tter_1037"/>
<accession>D1CG97</accession>
<evidence type="ECO:0000313" key="3">
    <source>
        <dbReference type="Proteomes" id="UP000000323"/>
    </source>
</evidence>
<gene>
    <name evidence="2" type="ordered locus">Tter_1037</name>
</gene>